<proteinExistence type="predicted"/>
<name>A0ABN2ASG5_9ACTN</name>
<reference evidence="1 2" key="1">
    <citation type="journal article" date="2019" name="Int. J. Syst. Evol. Microbiol.">
        <title>The Global Catalogue of Microorganisms (GCM) 10K type strain sequencing project: providing services to taxonomists for standard genome sequencing and annotation.</title>
        <authorList>
            <consortium name="The Broad Institute Genomics Platform"/>
            <consortium name="The Broad Institute Genome Sequencing Center for Infectious Disease"/>
            <person name="Wu L."/>
            <person name="Ma J."/>
        </authorList>
    </citation>
    <scope>NUCLEOTIDE SEQUENCE [LARGE SCALE GENOMIC DNA]</scope>
    <source>
        <strain evidence="1 2">JCM 14942</strain>
    </source>
</reference>
<evidence type="ECO:0000313" key="1">
    <source>
        <dbReference type="EMBL" id="GAA1526186.1"/>
    </source>
</evidence>
<dbReference type="EMBL" id="BAAAOR010000024">
    <property type="protein sequence ID" value="GAA1526186.1"/>
    <property type="molecule type" value="Genomic_DNA"/>
</dbReference>
<evidence type="ECO:0000313" key="2">
    <source>
        <dbReference type="Proteomes" id="UP001500842"/>
    </source>
</evidence>
<sequence length="97" mass="10913">MPFLTPVVPQVDPAEFLRRPHQERIRFLATFWAENGFGTQKVVHTIYIVKLLKNSVKYRIASAEKALGRSISSDRQAIELALTACHWLGRAVLLGAP</sequence>
<protein>
    <submittedName>
        <fullName evidence="1">Uncharacterized protein</fullName>
    </submittedName>
</protein>
<organism evidence="1 2">
    <name type="scientific">Nocardioides humi</name>
    <dbReference type="NCBI Taxonomy" id="449461"/>
    <lineage>
        <taxon>Bacteria</taxon>
        <taxon>Bacillati</taxon>
        <taxon>Actinomycetota</taxon>
        <taxon>Actinomycetes</taxon>
        <taxon>Propionibacteriales</taxon>
        <taxon>Nocardioidaceae</taxon>
        <taxon>Nocardioides</taxon>
    </lineage>
</organism>
<dbReference type="InterPro" id="IPR021941">
    <property type="entry name" value="DUF3556_TM"/>
</dbReference>
<dbReference type="Proteomes" id="UP001500842">
    <property type="component" value="Unassembled WGS sequence"/>
</dbReference>
<accession>A0ABN2ASG5</accession>
<dbReference type="RefSeq" id="WP_141003157.1">
    <property type="nucleotide sequence ID" value="NZ_BAAAOR010000024.1"/>
</dbReference>
<dbReference type="Pfam" id="PF12077">
    <property type="entry name" value="DUF3556"/>
    <property type="match status" value="1"/>
</dbReference>
<keyword evidence="2" id="KW-1185">Reference proteome</keyword>
<gene>
    <name evidence="1" type="ORF">GCM10009788_32180</name>
</gene>
<comment type="caution">
    <text evidence="1">The sequence shown here is derived from an EMBL/GenBank/DDBJ whole genome shotgun (WGS) entry which is preliminary data.</text>
</comment>